<comment type="catalytic activity">
    <reaction evidence="5">
        <text>L-serine + acetyl-CoA = O-acetyl-L-serine + CoA</text>
        <dbReference type="Rhea" id="RHEA:24560"/>
        <dbReference type="ChEBI" id="CHEBI:33384"/>
        <dbReference type="ChEBI" id="CHEBI:57287"/>
        <dbReference type="ChEBI" id="CHEBI:57288"/>
        <dbReference type="ChEBI" id="CHEBI:58340"/>
        <dbReference type="EC" id="2.3.1.30"/>
    </reaction>
</comment>
<dbReference type="InterPro" id="IPR005881">
    <property type="entry name" value="Ser_O-AcTrfase"/>
</dbReference>
<dbReference type="CDD" id="cd03354">
    <property type="entry name" value="LbH_SAT"/>
    <property type="match status" value="1"/>
</dbReference>
<dbReference type="AlphaFoldDB" id="A0A916UCA9"/>
<evidence type="ECO:0000256" key="2">
    <source>
        <dbReference type="ARBA" id="ARBA00018522"/>
    </source>
</evidence>
<accession>A0A916UCA9</accession>
<dbReference type="EMBL" id="BMJH01000002">
    <property type="protein sequence ID" value="GGC67132.1"/>
    <property type="molecule type" value="Genomic_DNA"/>
</dbReference>
<evidence type="ECO:0000313" key="7">
    <source>
        <dbReference type="Proteomes" id="UP000641514"/>
    </source>
</evidence>
<keyword evidence="7" id="KW-1185">Reference proteome</keyword>
<dbReference type="InterPro" id="IPR045304">
    <property type="entry name" value="LbH_SAT"/>
</dbReference>
<dbReference type="InterPro" id="IPR011004">
    <property type="entry name" value="Trimer_LpxA-like_sf"/>
</dbReference>
<dbReference type="Pfam" id="PF00132">
    <property type="entry name" value="Hexapep"/>
    <property type="match status" value="1"/>
</dbReference>
<evidence type="ECO:0000256" key="4">
    <source>
        <dbReference type="ARBA" id="ARBA00023315"/>
    </source>
</evidence>
<comment type="caution">
    <text evidence="6">The sequence shown here is derived from an EMBL/GenBank/DDBJ whole genome shotgun (WGS) entry which is preliminary data.</text>
</comment>
<keyword evidence="4 5" id="KW-0012">Acyltransferase</keyword>
<dbReference type="RefSeq" id="WP_188673871.1">
    <property type="nucleotide sequence ID" value="NZ_BMJH01000002.1"/>
</dbReference>
<evidence type="ECO:0000313" key="6">
    <source>
        <dbReference type="EMBL" id="GGC67132.1"/>
    </source>
</evidence>
<reference evidence="6" key="2">
    <citation type="submission" date="2020-09" db="EMBL/GenBank/DDBJ databases">
        <authorList>
            <person name="Sun Q."/>
            <person name="Zhou Y."/>
        </authorList>
    </citation>
    <scope>NUCLEOTIDE SEQUENCE</scope>
    <source>
        <strain evidence="6">CGMCC 1.15478</strain>
    </source>
</reference>
<keyword evidence="3 5" id="KW-0808">Transferase</keyword>
<dbReference type="GO" id="GO:0006535">
    <property type="term" value="P:cysteine biosynthetic process from serine"/>
    <property type="evidence" value="ECO:0007669"/>
    <property type="project" value="InterPro"/>
</dbReference>
<comment type="similarity">
    <text evidence="1 5">Belongs to the transferase hexapeptide repeat family.</text>
</comment>
<reference evidence="6" key="1">
    <citation type="journal article" date="2014" name="Int. J. Syst. Evol. Microbiol.">
        <title>Complete genome sequence of Corynebacterium casei LMG S-19264T (=DSM 44701T), isolated from a smear-ripened cheese.</title>
        <authorList>
            <consortium name="US DOE Joint Genome Institute (JGI-PGF)"/>
            <person name="Walter F."/>
            <person name="Albersmeier A."/>
            <person name="Kalinowski J."/>
            <person name="Ruckert C."/>
        </authorList>
    </citation>
    <scope>NUCLEOTIDE SEQUENCE</scope>
    <source>
        <strain evidence="6">CGMCC 1.15478</strain>
    </source>
</reference>
<dbReference type="Gene3D" id="2.160.10.10">
    <property type="entry name" value="Hexapeptide repeat proteins"/>
    <property type="match status" value="1"/>
</dbReference>
<gene>
    <name evidence="6" type="ORF">GCM10011410_19740</name>
</gene>
<dbReference type="InterPro" id="IPR001451">
    <property type="entry name" value="Hexapep"/>
</dbReference>
<proteinExistence type="inferred from homology"/>
<dbReference type="EC" id="2.3.1.30" evidence="5"/>
<dbReference type="PANTHER" id="PTHR42811">
    <property type="entry name" value="SERINE ACETYLTRANSFERASE"/>
    <property type="match status" value="1"/>
</dbReference>
<evidence type="ECO:0000256" key="5">
    <source>
        <dbReference type="PIRNR" id="PIRNR000441"/>
    </source>
</evidence>
<protein>
    <recommendedName>
        <fullName evidence="2 5">Serine acetyltransferase</fullName>
        <ecNumber evidence="5">2.3.1.30</ecNumber>
    </recommendedName>
</protein>
<dbReference type="GO" id="GO:0005737">
    <property type="term" value="C:cytoplasm"/>
    <property type="evidence" value="ECO:0007669"/>
    <property type="project" value="InterPro"/>
</dbReference>
<dbReference type="Proteomes" id="UP000641514">
    <property type="component" value="Unassembled WGS sequence"/>
</dbReference>
<dbReference type="SUPFAM" id="SSF51161">
    <property type="entry name" value="Trimeric LpxA-like enzymes"/>
    <property type="match status" value="1"/>
</dbReference>
<dbReference type="PIRSF" id="PIRSF000441">
    <property type="entry name" value="CysE"/>
    <property type="match status" value="1"/>
</dbReference>
<name>A0A916UCA9_9ACTN</name>
<organism evidence="6 7">
    <name type="scientific">Hoyosella rhizosphaerae</name>
    <dbReference type="NCBI Taxonomy" id="1755582"/>
    <lineage>
        <taxon>Bacteria</taxon>
        <taxon>Bacillati</taxon>
        <taxon>Actinomycetota</taxon>
        <taxon>Actinomycetes</taxon>
        <taxon>Mycobacteriales</taxon>
        <taxon>Hoyosellaceae</taxon>
        <taxon>Hoyosella</taxon>
    </lineage>
</organism>
<evidence type="ECO:0000256" key="1">
    <source>
        <dbReference type="ARBA" id="ARBA00007274"/>
    </source>
</evidence>
<sequence length="181" mass="18890">MAEFGYYVARDLQRHADGHRITPLKALTLLAANPGARAALLLRLQENSPLSRWVGWRKIIRQVTLLLTGADFVPGCLIGPGLLMQHPNGIVISGRAVIGDDATILQQVTVGETIGADAQAPRAPTIGARALLSAGARILGDIELGDDVVVGANAVVLISVETGGVAVGVPARVVKNRLTAE</sequence>
<dbReference type="GO" id="GO:0009001">
    <property type="term" value="F:serine O-acetyltransferase activity"/>
    <property type="evidence" value="ECO:0007669"/>
    <property type="project" value="UniProtKB-EC"/>
</dbReference>
<evidence type="ECO:0000256" key="3">
    <source>
        <dbReference type="ARBA" id="ARBA00022679"/>
    </source>
</evidence>